<evidence type="ECO:0000256" key="6">
    <source>
        <dbReference type="ARBA" id="ARBA00023077"/>
    </source>
</evidence>
<proteinExistence type="inferred from homology"/>
<dbReference type="InterPro" id="IPR036942">
    <property type="entry name" value="Beta-barrel_TonB_sf"/>
</dbReference>
<keyword evidence="4 10" id="KW-0812">Transmembrane</keyword>
<keyword evidence="8 14" id="KW-0675">Receptor</keyword>
<dbReference type="Pfam" id="PF00593">
    <property type="entry name" value="TonB_dep_Rec_b-barrel"/>
    <property type="match status" value="1"/>
</dbReference>
<comment type="subcellular location">
    <subcellularLocation>
        <location evidence="1 10">Cell outer membrane</location>
        <topology evidence="1 10">Multi-pass membrane protein</topology>
    </subcellularLocation>
</comment>
<dbReference type="PANTHER" id="PTHR30069:SF29">
    <property type="entry name" value="HEMOGLOBIN AND HEMOGLOBIN-HAPTOGLOBIN-BINDING PROTEIN 1-RELATED"/>
    <property type="match status" value="1"/>
</dbReference>
<dbReference type="PANTHER" id="PTHR30069">
    <property type="entry name" value="TONB-DEPENDENT OUTER MEMBRANE RECEPTOR"/>
    <property type="match status" value="1"/>
</dbReference>
<dbReference type="Gene3D" id="2.170.130.10">
    <property type="entry name" value="TonB-dependent receptor, plug domain"/>
    <property type="match status" value="1"/>
</dbReference>
<comment type="similarity">
    <text evidence="10 11">Belongs to the TonB-dependent receptor family.</text>
</comment>
<dbReference type="InterPro" id="IPR037066">
    <property type="entry name" value="Plug_dom_sf"/>
</dbReference>
<dbReference type="SUPFAM" id="SSF49464">
    <property type="entry name" value="Carboxypeptidase regulatory domain-like"/>
    <property type="match status" value="1"/>
</dbReference>
<comment type="caution">
    <text evidence="14">The sequence shown here is derived from an EMBL/GenBank/DDBJ whole genome shotgun (WGS) entry which is preliminary data.</text>
</comment>
<evidence type="ECO:0000259" key="12">
    <source>
        <dbReference type="Pfam" id="PF00593"/>
    </source>
</evidence>
<protein>
    <submittedName>
        <fullName evidence="14">TonB-dependent receptor</fullName>
    </submittedName>
</protein>
<organism evidence="14 15">
    <name type="scientific">Compostibacter hankyongensis</name>
    <dbReference type="NCBI Taxonomy" id="1007089"/>
    <lineage>
        <taxon>Bacteria</taxon>
        <taxon>Pseudomonadati</taxon>
        <taxon>Bacteroidota</taxon>
        <taxon>Chitinophagia</taxon>
        <taxon>Chitinophagales</taxon>
        <taxon>Chitinophagaceae</taxon>
        <taxon>Compostibacter</taxon>
    </lineage>
</organism>
<dbReference type="Gene3D" id="2.60.40.1120">
    <property type="entry name" value="Carboxypeptidase-like, regulatory domain"/>
    <property type="match status" value="1"/>
</dbReference>
<reference evidence="15" key="1">
    <citation type="journal article" date="2019" name="Int. J. Syst. Evol. Microbiol.">
        <title>The Global Catalogue of Microorganisms (GCM) 10K type strain sequencing project: providing services to taxonomists for standard genome sequencing and annotation.</title>
        <authorList>
            <consortium name="The Broad Institute Genomics Platform"/>
            <consortium name="The Broad Institute Genome Sequencing Center for Infectious Disease"/>
            <person name="Wu L."/>
            <person name="Ma J."/>
        </authorList>
    </citation>
    <scope>NUCLEOTIDE SEQUENCE [LARGE SCALE GENOMIC DNA]</scope>
    <source>
        <strain evidence="15">JCM 17664</strain>
    </source>
</reference>
<gene>
    <name evidence="14" type="ORF">GCM10023143_12040</name>
</gene>
<evidence type="ECO:0000256" key="3">
    <source>
        <dbReference type="ARBA" id="ARBA00022452"/>
    </source>
</evidence>
<name>A0ABP8FLE7_9BACT</name>
<dbReference type="InterPro" id="IPR039426">
    <property type="entry name" value="TonB-dep_rcpt-like"/>
</dbReference>
<feature type="domain" description="TonB-dependent receptor-like beta-barrel" evidence="12">
    <location>
        <begin position="301"/>
        <end position="754"/>
    </location>
</feature>
<evidence type="ECO:0000259" key="13">
    <source>
        <dbReference type="Pfam" id="PF07715"/>
    </source>
</evidence>
<evidence type="ECO:0000256" key="11">
    <source>
        <dbReference type="RuleBase" id="RU003357"/>
    </source>
</evidence>
<keyword evidence="5" id="KW-0732">Signal</keyword>
<evidence type="ECO:0000256" key="5">
    <source>
        <dbReference type="ARBA" id="ARBA00022729"/>
    </source>
</evidence>
<keyword evidence="6 11" id="KW-0798">TonB box</keyword>
<feature type="domain" description="TonB-dependent receptor plug" evidence="13">
    <location>
        <begin position="157"/>
        <end position="234"/>
    </location>
</feature>
<accession>A0ABP8FLE7</accession>
<dbReference type="Proteomes" id="UP001501207">
    <property type="component" value="Unassembled WGS sequence"/>
</dbReference>
<evidence type="ECO:0000256" key="2">
    <source>
        <dbReference type="ARBA" id="ARBA00022448"/>
    </source>
</evidence>
<dbReference type="Gene3D" id="2.40.170.20">
    <property type="entry name" value="TonB-dependent receptor, beta-barrel domain"/>
    <property type="match status" value="1"/>
</dbReference>
<evidence type="ECO:0000256" key="9">
    <source>
        <dbReference type="ARBA" id="ARBA00023237"/>
    </source>
</evidence>
<dbReference type="EMBL" id="BAABFN010000002">
    <property type="protein sequence ID" value="GAA4306240.1"/>
    <property type="molecule type" value="Genomic_DNA"/>
</dbReference>
<evidence type="ECO:0000313" key="15">
    <source>
        <dbReference type="Proteomes" id="UP001501207"/>
    </source>
</evidence>
<keyword evidence="9 10" id="KW-0998">Cell outer membrane</keyword>
<keyword evidence="2 10" id="KW-0813">Transport</keyword>
<dbReference type="InterPro" id="IPR012910">
    <property type="entry name" value="Plug_dom"/>
</dbReference>
<evidence type="ECO:0000256" key="10">
    <source>
        <dbReference type="PROSITE-ProRule" id="PRU01360"/>
    </source>
</evidence>
<evidence type="ECO:0000256" key="1">
    <source>
        <dbReference type="ARBA" id="ARBA00004571"/>
    </source>
</evidence>
<evidence type="ECO:0000256" key="7">
    <source>
        <dbReference type="ARBA" id="ARBA00023136"/>
    </source>
</evidence>
<sequence>MNPRLSSFCKDYLLIRIVTWLAVALLSANLSVQAQALHTVSGYIRDGASGESLAGATVLVRETGQGVTANNYGFYSLTLREGKYTLLYSFLGYAAEEREVDLGQSRQLNVELSTTTVRSQEVVVTDSRKDENVSTTEMGKTTLSVGEIKKLPALFGEVDVLKSIQLLPGVQSAGEGNAGLYIRGGSPDQNLILLDGAPVYNTGHLFGFFSIFNGDAIRNVSLIKGGMPANYGGRLSSVVDVSMKEGNNKTFHGEGGIGLVASRFSFEGPLKKDKSSFIISGRRTYVDMLVKPFVSKNSSFRGSGYYFYDLNAKVNYIFSDKDRVYLSGYFGRDAFKFVSREQTFSASIPWGNATGTLRWNHLFNNRLFANTSLLYNDYDFSFNAVQNGLKVGLKSGIRDVNGKIDFDYYPTPRHHLLFGANYIYHTFVPSTASGVSGDEVFNPENPLKKYAHEIGLYLLDDWEAGKRWKINLGLRYSGFQQIGPYTSYTRDAGGNKTDSTVYKRWEPVRTYGGLEPRIILRYALSDVSSLKAAVTRNYQYIHLVSNAGSTLPTDLWVPSTYRTRPQIAWQYDIGYFRNFNQNMYETSVELYYKSLRNQLEFREGYTPSLEDPENEFVKGKGEAYGAELYIHKQRGKLTGWIGYTLSWTWRQFPDLNEGRRYPAKYDRRHDLSVVATYALNKKWNLSAVFIYGTGNAITLPEKFYFIEGTLTQEYSEINAYRMKAYHRLDLSATYTPTPKPGRKFSHSWSFSLYNTYSRLNPYFLYFDQEGRALDGTLKVQGKEVALFPVIPAVTWNFKF</sequence>
<dbReference type="Pfam" id="PF07715">
    <property type="entry name" value="Plug"/>
    <property type="match status" value="1"/>
</dbReference>
<evidence type="ECO:0000256" key="8">
    <source>
        <dbReference type="ARBA" id="ARBA00023170"/>
    </source>
</evidence>
<dbReference type="RefSeq" id="WP_344977033.1">
    <property type="nucleotide sequence ID" value="NZ_BAABFN010000002.1"/>
</dbReference>
<dbReference type="SUPFAM" id="SSF56935">
    <property type="entry name" value="Porins"/>
    <property type="match status" value="1"/>
</dbReference>
<dbReference type="PROSITE" id="PS52016">
    <property type="entry name" value="TONB_DEPENDENT_REC_3"/>
    <property type="match status" value="1"/>
</dbReference>
<evidence type="ECO:0000313" key="14">
    <source>
        <dbReference type="EMBL" id="GAA4306240.1"/>
    </source>
</evidence>
<keyword evidence="7 10" id="KW-0472">Membrane</keyword>
<dbReference type="Pfam" id="PF13715">
    <property type="entry name" value="CarbopepD_reg_2"/>
    <property type="match status" value="1"/>
</dbReference>
<evidence type="ECO:0000256" key="4">
    <source>
        <dbReference type="ARBA" id="ARBA00022692"/>
    </source>
</evidence>
<dbReference type="InterPro" id="IPR008969">
    <property type="entry name" value="CarboxyPept-like_regulatory"/>
</dbReference>
<keyword evidence="3 10" id="KW-1134">Transmembrane beta strand</keyword>
<keyword evidence="15" id="KW-1185">Reference proteome</keyword>
<dbReference type="InterPro" id="IPR000531">
    <property type="entry name" value="Beta-barrel_TonB"/>
</dbReference>